<gene>
    <name evidence="2" type="ORF">H8716_06825</name>
</gene>
<keyword evidence="3" id="KW-1185">Reference proteome</keyword>
<dbReference type="Proteomes" id="UP000657421">
    <property type="component" value="Unassembled WGS sequence"/>
</dbReference>
<evidence type="ECO:0000313" key="3">
    <source>
        <dbReference type="Proteomes" id="UP000657421"/>
    </source>
</evidence>
<dbReference type="Gene3D" id="2.60.320.10">
    <property type="entry name" value="N-utilization substance G protein NusG, insert domain"/>
    <property type="match status" value="1"/>
</dbReference>
<keyword evidence="1" id="KW-0472">Membrane</keyword>
<protein>
    <submittedName>
        <fullName evidence="2">NusG domain II-containing protein</fullName>
    </submittedName>
</protein>
<sequence length="124" mass="13640">MKRKRNTIFFLIILFLIICIGFLIQKYYFGKSGTSAIIEQDGETVAELDLNKDTELFLNDENGGSNTITVHNGQISVTEANCPDLVCVRTGAISETGEVIACLPHKLIITISSDQTNSLDGLTW</sequence>
<accession>A0ABR7N8S1</accession>
<dbReference type="EMBL" id="JACRSZ010000005">
    <property type="protein sequence ID" value="MBC8572799.1"/>
    <property type="molecule type" value="Genomic_DNA"/>
</dbReference>
<dbReference type="CDD" id="cd09911">
    <property type="entry name" value="Lin0431_like"/>
    <property type="match status" value="1"/>
</dbReference>
<reference evidence="2 3" key="1">
    <citation type="submission" date="2020-08" db="EMBL/GenBank/DDBJ databases">
        <title>Genome public.</title>
        <authorList>
            <person name="Liu C."/>
            <person name="Sun Q."/>
        </authorList>
    </citation>
    <scope>NUCLEOTIDE SEQUENCE [LARGE SCALE GENOMIC DNA]</scope>
    <source>
        <strain evidence="2 3">NSJ-46</strain>
    </source>
</reference>
<dbReference type="Pfam" id="PF07009">
    <property type="entry name" value="NusG_II"/>
    <property type="match status" value="1"/>
</dbReference>
<keyword evidence="1" id="KW-1133">Transmembrane helix</keyword>
<organism evidence="2 3">
    <name type="scientific">Jingyaoa shaoxingensis</name>
    <dbReference type="NCBI Taxonomy" id="2763671"/>
    <lineage>
        <taxon>Bacteria</taxon>
        <taxon>Bacillati</taxon>
        <taxon>Bacillota</taxon>
        <taxon>Clostridia</taxon>
        <taxon>Lachnospirales</taxon>
        <taxon>Lachnospiraceae</taxon>
        <taxon>Jingyaoa</taxon>
    </lineage>
</organism>
<proteinExistence type="predicted"/>
<feature type="transmembrane region" description="Helical" evidence="1">
    <location>
        <begin position="7"/>
        <end position="29"/>
    </location>
</feature>
<evidence type="ECO:0000256" key="1">
    <source>
        <dbReference type="SAM" id="Phobius"/>
    </source>
</evidence>
<name>A0ABR7N8S1_9FIRM</name>
<keyword evidence="1" id="KW-0812">Transmembrane</keyword>
<dbReference type="RefSeq" id="WP_249307825.1">
    <property type="nucleotide sequence ID" value="NZ_JACRSZ010000005.1"/>
</dbReference>
<dbReference type="InterPro" id="IPR038690">
    <property type="entry name" value="NusG_2_sf"/>
</dbReference>
<evidence type="ECO:0000313" key="2">
    <source>
        <dbReference type="EMBL" id="MBC8572799.1"/>
    </source>
</evidence>
<comment type="caution">
    <text evidence="2">The sequence shown here is derived from an EMBL/GenBank/DDBJ whole genome shotgun (WGS) entry which is preliminary data.</text>
</comment>